<dbReference type="InterPro" id="IPR015637">
    <property type="entry name" value="MUG/TDG"/>
</dbReference>
<dbReference type="GO" id="GO:0040029">
    <property type="term" value="P:epigenetic regulation of gene expression"/>
    <property type="evidence" value="ECO:0007669"/>
    <property type="project" value="UniProtKB-ARBA"/>
</dbReference>
<keyword evidence="9" id="KW-0804">Transcription</keyword>
<evidence type="ECO:0000259" key="19">
    <source>
        <dbReference type="Pfam" id="PF03167"/>
    </source>
</evidence>
<keyword evidence="7" id="KW-0805">Transcription regulation</keyword>
<dbReference type="SUPFAM" id="SSF52141">
    <property type="entry name" value="Uracil-DNA glycosylase-like"/>
    <property type="match status" value="1"/>
</dbReference>
<evidence type="ECO:0000313" key="21">
    <source>
        <dbReference type="RefSeq" id="XP_019614398.1"/>
    </source>
</evidence>
<keyword evidence="20" id="KW-1185">Reference proteome</keyword>
<keyword evidence="4" id="KW-0378">Hydrolase</keyword>
<evidence type="ECO:0000256" key="16">
    <source>
        <dbReference type="ARBA" id="ARBA00071248"/>
    </source>
</evidence>
<dbReference type="FunFam" id="3.40.470.10:FF:000002">
    <property type="entry name" value="G/T mismatch-specific thymine DNA glycosylase"/>
    <property type="match status" value="1"/>
</dbReference>
<evidence type="ECO:0000256" key="7">
    <source>
        <dbReference type="ARBA" id="ARBA00023015"/>
    </source>
</evidence>
<sequence>MSESGVSAANGVPAQPLPQNVGKESTPAKSAPKKRGRPPKSKQEKITDTMKVKKAKKVEDDKDKKPKRKVDRFKGTPESELLLRTLPDHLCPNLDIVIIGINPGLMAAYVGHHYPGPGNHFWKCLYMSRLIDRPMTAMDDFKLVNYGIGFTNVVERTTPGSKDLSRKEMGEGAKILVGKLQRYQPRIAAFNGKSIYDAFSTVFFGRKLKKDFQFGQQEDLVPGTTTRIFVMPSSSARCAQFPRAQDKVQFYLRLKRLRNELKGIQETNPDVEETDYSFDLIKAIEDAKRTKVKEEKNFDVDTCAGAHVHADPPPPVGAPVGATGAAPGVAAAAGEAAQPNWDSVFPPMDFVDHIPDIVSQ</sequence>
<evidence type="ECO:0000256" key="10">
    <source>
        <dbReference type="ARBA" id="ARBA00023204"/>
    </source>
</evidence>
<dbReference type="Gene3D" id="3.40.470.10">
    <property type="entry name" value="Uracil-DNA glycosylase-like domain"/>
    <property type="match status" value="1"/>
</dbReference>
<dbReference type="GO" id="GO:0032183">
    <property type="term" value="F:SUMO binding"/>
    <property type="evidence" value="ECO:0007669"/>
    <property type="project" value="UniProtKB-ARBA"/>
</dbReference>
<feature type="region of interest" description="Disordered" evidence="18">
    <location>
        <begin position="1"/>
        <end position="73"/>
    </location>
</feature>
<organism evidence="20 21">
    <name type="scientific">Branchiostoma belcheri</name>
    <name type="common">Amphioxus</name>
    <dbReference type="NCBI Taxonomy" id="7741"/>
    <lineage>
        <taxon>Eukaryota</taxon>
        <taxon>Metazoa</taxon>
        <taxon>Chordata</taxon>
        <taxon>Cephalochordata</taxon>
        <taxon>Leptocardii</taxon>
        <taxon>Amphioxiformes</taxon>
        <taxon>Branchiostomatidae</taxon>
        <taxon>Branchiostoma</taxon>
    </lineage>
</organism>
<proteinExistence type="inferred from homology"/>
<feature type="domain" description="Uracil-DNA glycosylase-like" evidence="19">
    <location>
        <begin position="87"/>
        <end position="247"/>
    </location>
</feature>
<keyword evidence="10" id="KW-0234">DNA repair</keyword>
<dbReference type="Pfam" id="PF03167">
    <property type="entry name" value="UDG"/>
    <property type="match status" value="1"/>
</dbReference>
<evidence type="ECO:0000256" key="14">
    <source>
        <dbReference type="ARBA" id="ARBA00064519"/>
    </source>
</evidence>
<keyword evidence="6" id="KW-0156">Chromatin regulator</keyword>
<dbReference type="CDD" id="cd10028">
    <property type="entry name" value="UDG-F2_TDG_MUG"/>
    <property type="match status" value="1"/>
</dbReference>
<evidence type="ECO:0000256" key="3">
    <source>
        <dbReference type="ARBA" id="ARBA00022763"/>
    </source>
</evidence>
<reference evidence="21" key="1">
    <citation type="submission" date="2025-08" db="UniProtKB">
        <authorList>
            <consortium name="RefSeq"/>
        </authorList>
    </citation>
    <scope>IDENTIFICATION</scope>
    <source>
        <tissue evidence="21">Gonad</tissue>
    </source>
</reference>
<keyword evidence="3" id="KW-0227">DNA damage</keyword>
<evidence type="ECO:0000256" key="2">
    <source>
        <dbReference type="ARBA" id="ARBA00022499"/>
    </source>
</evidence>
<dbReference type="GO" id="GO:0141016">
    <property type="term" value="F:G/T mismatch-specific thymine-DNA glycosylase activity"/>
    <property type="evidence" value="ECO:0007669"/>
    <property type="project" value="UniProtKB-EC"/>
</dbReference>
<evidence type="ECO:0000256" key="17">
    <source>
        <dbReference type="ARBA" id="ARBA00083221"/>
    </source>
</evidence>
<dbReference type="GO" id="GO:0003677">
    <property type="term" value="F:DNA binding"/>
    <property type="evidence" value="ECO:0007669"/>
    <property type="project" value="UniProtKB-ARBA"/>
</dbReference>
<dbReference type="PANTHER" id="PTHR12159:SF9">
    <property type="entry name" value="G_T MISMATCH-SPECIFIC THYMINE DNA GLYCOSYLASE"/>
    <property type="match status" value="1"/>
</dbReference>
<keyword evidence="2" id="KW-1017">Isopeptide bond</keyword>
<keyword evidence="8" id="KW-0010">Activator</keyword>
<comment type="catalytic activity">
    <reaction evidence="12">
        <text>Hydrolyzes mismatched double-stranded DNA and polynucleotides, releasing free thymine.</text>
        <dbReference type="EC" id="3.2.2.29"/>
    </reaction>
</comment>
<comment type="subcellular location">
    <subcellularLocation>
        <location evidence="1">Nucleus</location>
    </subcellularLocation>
</comment>
<name>A0A6P4XQK3_BRABE</name>
<evidence type="ECO:0000256" key="11">
    <source>
        <dbReference type="ARBA" id="ARBA00023242"/>
    </source>
</evidence>
<keyword evidence="5" id="KW-0832">Ubl conjugation</keyword>
<dbReference type="InterPro" id="IPR036895">
    <property type="entry name" value="Uracil-DNA_glycosylase-like_sf"/>
</dbReference>
<comment type="subunit">
    <text evidence="14">Homodimer. Interacts with AICDA and GADD45A.</text>
</comment>
<dbReference type="EC" id="3.2.2.29" evidence="15"/>
<dbReference type="GO" id="GO:0004844">
    <property type="term" value="F:uracil DNA N-glycosylase activity"/>
    <property type="evidence" value="ECO:0007669"/>
    <property type="project" value="TreeGrafter"/>
</dbReference>
<evidence type="ECO:0000256" key="8">
    <source>
        <dbReference type="ARBA" id="ARBA00023159"/>
    </source>
</evidence>
<evidence type="ECO:0000256" key="13">
    <source>
        <dbReference type="ARBA" id="ARBA00061261"/>
    </source>
</evidence>
<dbReference type="AlphaFoldDB" id="A0A6P4XQK3"/>
<evidence type="ECO:0000256" key="18">
    <source>
        <dbReference type="SAM" id="MobiDB-lite"/>
    </source>
</evidence>
<gene>
    <name evidence="21" type="primary">LOC109462309</name>
</gene>
<evidence type="ECO:0000256" key="1">
    <source>
        <dbReference type="ARBA" id="ARBA00004123"/>
    </source>
</evidence>
<feature type="compositionally biased region" description="Basic residues" evidence="18">
    <location>
        <begin position="31"/>
        <end position="40"/>
    </location>
</feature>
<dbReference type="Proteomes" id="UP000515135">
    <property type="component" value="Unplaced"/>
</dbReference>
<evidence type="ECO:0000256" key="6">
    <source>
        <dbReference type="ARBA" id="ARBA00022853"/>
    </source>
</evidence>
<dbReference type="RefSeq" id="XP_019614398.1">
    <property type="nucleotide sequence ID" value="XM_019758839.1"/>
</dbReference>
<dbReference type="PANTHER" id="PTHR12159">
    <property type="entry name" value="G/T AND G/U MISMATCH-SPECIFIC DNA GLYCOSYLASE"/>
    <property type="match status" value="1"/>
</dbReference>
<evidence type="ECO:0000256" key="5">
    <source>
        <dbReference type="ARBA" id="ARBA00022843"/>
    </source>
</evidence>
<evidence type="ECO:0000256" key="4">
    <source>
        <dbReference type="ARBA" id="ARBA00022801"/>
    </source>
</evidence>
<dbReference type="InterPro" id="IPR005122">
    <property type="entry name" value="Uracil-DNA_glycosylase-like"/>
</dbReference>
<keyword evidence="11" id="KW-0539">Nucleus</keyword>
<feature type="compositionally biased region" description="Basic and acidic residues" evidence="18">
    <location>
        <begin position="41"/>
        <end position="64"/>
    </location>
</feature>
<dbReference type="GO" id="GO:0006285">
    <property type="term" value="P:base-excision repair, AP site formation"/>
    <property type="evidence" value="ECO:0007669"/>
    <property type="project" value="InterPro"/>
</dbReference>
<dbReference type="KEGG" id="bbel:109462309"/>
<evidence type="ECO:0000256" key="15">
    <source>
        <dbReference type="ARBA" id="ARBA00066769"/>
    </source>
</evidence>
<evidence type="ECO:0000256" key="12">
    <source>
        <dbReference type="ARBA" id="ARBA00052915"/>
    </source>
</evidence>
<dbReference type="GeneID" id="109462309"/>
<dbReference type="GO" id="GO:0005654">
    <property type="term" value="C:nucleoplasm"/>
    <property type="evidence" value="ECO:0007669"/>
    <property type="project" value="UniProtKB-ARBA"/>
</dbReference>
<evidence type="ECO:0000256" key="9">
    <source>
        <dbReference type="ARBA" id="ARBA00023163"/>
    </source>
</evidence>
<evidence type="ECO:0000313" key="20">
    <source>
        <dbReference type="Proteomes" id="UP000515135"/>
    </source>
</evidence>
<dbReference type="OrthoDB" id="565731at2759"/>
<comment type="similarity">
    <text evidence="13">Belongs to the uracil-DNA glycosylase (UDG) superfamily. TDG/mug family.</text>
</comment>
<accession>A0A6P4XQK3</accession>
<protein>
    <recommendedName>
        <fullName evidence="16">G/T mismatch-specific thymine DNA glycosylase</fullName>
        <ecNumber evidence="15">3.2.2.29</ecNumber>
    </recommendedName>
    <alternativeName>
        <fullName evidence="17">Thymine-DNA glycosylase</fullName>
    </alternativeName>
</protein>